<gene>
    <name evidence="1" type="ORF">R50_1097</name>
</gene>
<name>A0A6F8ZG10_9FIRM</name>
<dbReference type="EMBL" id="LR778114">
    <property type="protein sequence ID" value="CAB1128603.1"/>
    <property type="molecule type" value="Genomic_DNA"/>
</dbReference>
<protein>
    <submittedName>
        <fullName evidence="1">Uncharacterized protein</fullName>
    </submittedName>
</protein>
<reference evidence="1 2" key="1">
    <citation type="submission" date="2020-02" db="EMBL/GenBank/DDBJ databases">
        <authorList>
            <person name="Hogendoorn C."/>
        </authorList>
    </citation>
    <scope>NUCLEOTIDE SEQUENCE [LARGE SCALE GENOMIC DNA]</scope>
    <source>
        <strain evidence="1">R501</strain>
    </source>
</reference>
<evidence type="ECO:0000313" key="2">
    <source>
        <dbReference type="Proteomes" id="UP000503399"/>
    </source>
</evidence>
<evidence type="ECO:0000313" key="1">
    <source>
        <dbReference type="EMBL" id="CAB1128603.1"/>
    </source>
</evidence>
<organism evidence="1 2">
    <name type="scientific">Candidatus Hydrogenisulfobacillus filiaventi</name>
    <dbReference type="NCBI Taxonomy" id="2707344"/>
    <lineage>
        <taxon>Bacteria</taxon>
        <taxon>Bacillati</taxon>
        <taxon>Bacillota</taxon>
        <taxon>Clostridia</taxon>
        <taxon>Eubacteriales</taxon>
        <taxon>Clostridiales Family XVII. Incertae Sedis</taxon>
        <taxon>Candidatus Hydrogenisulfobacillus</taxon>
    </lineage>
</organism>
<dbReference type="AlphaFoldDB" id="A0A6F8ZG10"/>
<sequence length="69" mass="7725">MLSRPRIAALYRVRTIALHHEGRAVSLLPDRALARKPGASTRQRVDVGHRFLCAWQQLPGSSTPATPRR</sequence>
<proteinExistence type="predicted"/>
<keyword evidence="2" id="KW-1185">Reference proteome</keyword>
<accession>A0A6F8ZG10</accession>
<dbReference type="KEGG" id="hfv:R50_1097"/>
<dbReference type="Proteomes" id="UP000503399">
    <property type="component" value="Chromosome"/>
</dbReference>